<dbReference type="SUPFAM" id="SSF56925">
    <property type="entry name" value="OMPA-like"/>
    <property type="match status" value="1"/>
</dbReference>
<dbReference type="RefSeq" id="WP_152430640.1">
    <property type="nucleotide sequence ID" value="NZ_CBCSDK010000004.1"/>
</dbReference>
<sequence precursor="true">MDDKLSFTRPSVTLWWALFFLPTHANASNNFNYNYLYADLAAGSFNDDLGTNSSVTSLAVGGKRIVEDQILATIDYEARFIHPNDNTTTENYMLLPGMALSYSLEDKWDIIAGVKIGYVWSSKTNDTTDEKLFSDNDFMWGGDISLQYEVNQDWQISLTGELRRSDILDEDIFNMRAGYNINKMFVIAGFYTHKNYGKTTTNEAGISLKYMY</sequence>
<evidence type="ECO:0008006" key="3">
    <source>
        <dbReference type="Google" id="ProtNLM"/>
    </source>
</evidence>
<dbReference type="OrthoDB" id="6399590at2"/>
<gene>
    <name evidence="1" type="ORF">FIV01_08690</name>
</gene>
<accession>A0A5P9CJT8</accession>
<keyword evidence="2" id="KW-1185">Reference proteome</keyword>
<dbReference type="EMBL" id="CP045350">
    <property type="protein sequence ID" value="QFT26504.1"/>
    <property type="molecule type" value="Genomic_DNA"/>
</dbReference>
<name>A0A5P9CJT8_9VIBR</name>
<protein>
    <recommendedName>
        <fullName evidence="3">Outer membrane protein beta-barrel domain-containing protein</fullName>
    </recommendedName>
</protein>
<dbReference type="AlphaFoldDB" id="A0A5P9CJT8"/>
<dbReference type="Gene3D" id="2.40.160.20">
    <property type="match status" value="1"/>
</dbReference>
<dbReference type="Proteomes" id="UP000326936">
    <property type="component" value="Chromosome"/>
</dbReference>
<proteinExistence type="predicted"/>
<dbReference type="KEGG" id="vaq:FIV01_08690"/>
<reference evidence="1 2" key="1">
    <citation type="submission" date="2019-10" db="EMBL/GenBank/DDBJ databases">
        <title>Complete genome sequence of Vibrio sp. strain THAF100, isolated from non-filtered water from the water column of tank 6 of a marine aquarium containing stony-coral fragments. Water maintained at 26 degree C.</title>
        <authorList>
            <person name="Ruckert C."/>
            <person name="Franco A."/>
            <person name="Kalinowski J."/>
            <person name="Glaeser S."/>
        </authorList>
    </citation>
    <scope>NUCLEOTIDE SEQUENCE [LARGE SCALE GENOMIC DNA]</scope>
    <source>
        <strain evidence="1 2">THAF100</strain>
    </source>
</reference>
<evidence type="ECO:0000313" key="1">
    <source>
        <dbReference type="EMBL" id="QFT26504.1"/>
    </source>
</evidence>
<organism evidence="1 2">
    <name type="scientific">Vibrio aquimaris</name>
    <dbReference type="NCBI Taxonomy" id="2587862"/>
    <lineage>
        <taxon>Bacteria</taxon>
        <taxon>Pseudomonadati</taxon>
        <taxon>Pseudomonadota</taxon>
        <taxon>Gammaproteobacteria</taxon>
        <taxon>Vibrionales</taxon>
        <taxon>Vibrionaceae</taxon>
        <taxon>Vibrio</taxon>
    </lineage>
</organism>
<evidence type="ECO:0000313" key="2">
    <source>
        <dbReference type="Proteomes" id="UP000326936"/>
    </source>
</evidence>
<dbReference type="InterPro" id="IPR011250">
    <property type="entry name" value="OMP/PagP_B-barrel"/>
</dbReference>